<reference evidence="2 3" key="1">
    <citation type="journal article" date="2014" name="Genome Announc.">
        <title>Draft Genome Sequences of Three Alkaliphilic Bacillus Strains, Bacillus wakoensis JCM 9140T, Bacillus akibai JCM 9157T, and Bacillus hemicellulosilyticus JCM 9152T.</title>
        <authorList>
            <person name="Yuki M."/>
            <person name="Oshima K."/>
            <person name="Suda W."/>
            <person name="Oshida Y."/>
            <person name="Kitamura K."/>
            <person name="Iida T."/>
            <person name="Hattori M."/>
            <person name="Ohkuma M."/>
        </authorList>
    </citation>
    <scope>NUCLEOTIDE SEQUENCE [LARGE SCALE GENOMIC DNA]</scope>
    <source>
        <strain evidence="2 3">JCM 9157</strain>
    </source>
</reference>
<name>W4QQJ4_HALA3</name>
<dbReference type="PIRSF" id="PIRSF038896">
    <property type="entry name" value="NAPE-PLD"/>
    <property type="match status" value="1"/>
</dbReference>
<evidence type="ECO:0000313" key="3">
    <source>
        <dbReference type="Proteomes" id="UP000018896"/>
    </source>
</evidence>
<dbReference type="Pfam" id="PF12706">
    <property type="entry name" value="Lactamase_B_2"/>
    <property type="match status" value="1"/>
</dbReference>
<dbReference type="Proteomes" id="UP000018896">
    <property type="component" value="Unassembled WGS sequence"/>
</dbReference>
<proteinExistence type="predicted"/>
<gene>
    <name evidence="2" type="ORF">JCM9157_1402</name>
</gene>
<organism evidence="2 3">
    <name type="scientific">Halalkalibacter akibai (strain ATCC 43226 / DSM 21942 / CIP 109018 / JCM 9157 / 1139)</name>
    <name type="common">Bacillus akibai</name>
    <dbReference type="NCBI Taxonomy" id="1236973"/>
    <lineage>
        <taxon>Bacteria</taxon>
        <taxon>Bacillati</taxon>
        <taxon>Bacillota</taxon>
        <taxon>Bacilli</taxon>
        <taxon>Bacillales</taxon>
        <taxon>Bacillaceae</taxon>
        <taxon>Halalkalibacter</taxon>
    </lineage>
</organism>
<sequence length="312" mass="36618">MKKRYQNLDDVNSRQFNPFKLIHYFYNRNKNKDLKSRIAIHDKRKQILPFCSKEISYTWIGHSTFLIQIQDVTILTDPVFSRRMGVEKRLVPLGIEVNDLPEIDLVLISHAHYDHLDFPSLRKIKGQPQFFVPAGVKHLLTRRGYKDVVEANWWEHHSFKTINLDFVPSQHWSRRGPFDKNKAHWGGWIITNSTKTLYFVGDTAYFRGFKEIGRKYNIDTVLMPIGDYEPDWLSGLAHINPEKAVQAFLDLQASCFVPMHYGTYRLSMDTGPEALQRLQKEWRKQRLPQEKLNILKIGETSSTNRQEENSGD</sequence>
<comment type="caution">
    <text evidence="2">The sequence shown here is derived from an EMBL/GenBank/DDBJ whole genome shotgun (WGS) entry which is preliminary data.</text>
</comment>
<dbReference type="STRING" id="1236973.JCM9157_1402"/>
<dbReference type="eggNOG" id="COG2220">
    <property type="taxonomic scope" value="Bacteria"/>
</dbReference>
<dbReference type="OrthoDB" id="9805728at2"/>
<dbReference type="PANTHER" id="PTHR15032:SF36">
    <property type="entry name" value="METALLO-BETA-LACTAMASE DOMAIN-CONTAINING PROTEIN"/>
    <property type="match status" value="1"/>
</dbReference>
<keyword evidence="3" id="KW-1185">Reference proteome</keyword>
<feature type="domain" description="Metallo-beta-lactamase" evidence="1">
    <location>
        <begin position="73"/>
        <end position="261"/>
    </location>
</feature>
<dbReference type="EMBL" id="BAUV01000007">
    <property type="protein sequence ID" value="GAE34351.1"/>
    <property type="molecule type" value="Genomic_DNA"/>
</dbReference>
<dbReference type="SUPFAM" id="SSF56281">
    <property type="entry name" value="Metallo-hydrolase/oxidoreductase"/>
    <property type="match status" value="1"/>
</dbReference>
<dbReference type="InterPro" id="IPR036866">
    <property type="entry name" value="RibonucZ/Hydroxyglut_hydro"/>
</dbReference>
<dbReference type="GO" id="GO:0005737">
    <property type="term" value="C:cytoplasm"/>
    <property type="evidence" value="ECO:0007669"/>
    <property type="project" value="TreeGrafter"/>
</dbReference>
<accession>W4QQJ4</accession>
<dbReference type="AlphaFoldDB" id="W4QQJ4"/>
<dbReference type="InterPro" id="IPR001279">
    <property type="entry name" value="Metallo-B-lactamas"/>
</dbReference>
<dbReference type="GO" id="GO:0070290">
    <property type="term" value="F:N-acylphosphatidylethanolamine-specific phospholipase D activity"/>
    <property type="evidence" value="ECO:0007669"/>
    <property type="project" value="InterPro"/>
</dbReference>
<evidence type="ECO:0000259" key="1">
    <source>
        <dbReference type="Pfam" id="PF12706"/>
    </source>
</evidence>
<dbReference type="Gene3D" id="3.60.15.10">
    <property type="entry name" value="Ribonuclease Z/Hydroxyacylglutathione hydrolase-like"/>
    <property type="match status" value="1"/>
</dbReference>
<dbReference type="InterPro" id="IPR024884">
    <property type="entry name" value="NAPE-PLD"/>
</dbReference>
<evidence type="ECO:0000313" key="2">
    <source>
        <dbReference type="EMBL" id="GAE34351.1"/>
    </source>
</evidence>
<dbReference type="GO" id="GO:0008270">
    <property type="term" value="F:zinc ion binding"/>
    <property type="evidence" value="ECO:0007669"/>
    <property type="project" value="InterPro"/>
</dbReference>
<dbReference type="PANTHER" id="PTHR15032">
    <property type="entry name" value="N-ACYL-PHOSPHATIDYLETHANOLAMINE-HYDROLYZING PHOSPHOLIPASE D"/>
    <property type="match status" value="1"/>
</dbReference>
<protein>
    <submittedName>
        <fullName evidence="2">Outer membrane protein romA</fullName>
    </submittedName>
</protein>
<dbReference type="RefSeq" id="WP_035663179.1">
    <property type="nucleotide sequence ID" value="NZ_BAUV01000007.1"/>
</dbReference>